<evidence type="ECO:0000259" key="1">
    <source>
        <dbReference type="SMART" id="SM00849"/>
    </source>
</evidence>
<evidence type="ECO:0000313" key="3">
    <source>
        <dbReference type="Proteomes" id="UP000607559"/>
    </source>
</evidence>
<gene>
    <name evidence="2" type="ORF">GCM10011511_21560</name>
</gene>
<dbReference type="CDD" id="cd07721">
    <property type="entry name" value="yflN-like_MBL-fold"/>
    <property type="match status" value="1"/>
</dbReference>
<proteinExistence type="predicted"/>
<dbReference type="Gene3D" id="3.60.15.10">
    <property type="entry name" value="Ribonuclease Z/Hydroxyacylglutathione hydrolase-like"/>
    <property type="match status" value="1"/>
</dbReference>
<feature type="domain" description="Metallo-beta-lactamase" evidence="1">
    <location>
        <begin position="15"/>
        <end position="224"/>
    </location>
</feature>
<dbReference type="Proteomes" id="UP000607559">
    <property type="component" value="Unassembled WGS sequence"/>
</dbReference>
<reference evidence="2" key="2">
    <citation type="submission" date="2020-09" db="EMBL/GenBank/DDBJ databases">
        <authorList>
            <person name="Sun Q."/>
            <person name="Zhou Y."/>
        </authorList>
    </citation>
    <scope>NUCLEOTIDE SEQUENCE</scope>
    <source>
        <strain evidence="2">CGMCC 1.15448</strain>
    </source>
</reference>
<dbReference type="RefSeq" id="WP_229688871.1">
    <property type="nucleotide sequence ID" value="NZ_BMJC01000002.1"/>
</dbReference>
<dbReference type="EMBL" id="BMJC01000002">
    <property type="protein sequence ID" value="GGA97911.1"/>
    <property type="molecule type" value="Genomic_DNA"/>
</dbReference>
<dbReference type="SUPFAM" id="SSF56281">
    <property type="entry name" value="Metallo-hydrolase/oxidoreductase"/>
    <property type="match status" value="1"/>
</dbReference>
<evidence type="ECO:0000313" key="2">
    <source>
        <dbReference type="EMBL" id="GGA97911.1"/>
    </source>
</evidence>
<dbReference type="InterPro" id="IPR001279">
    <property type="entry name" value="Metallo-B-lactamas"/>
</dbReference>
<dbReference type="InterPro" id="IPR036866">
    <property type="entry name" value="RibonucZ/Hydroxyglut_hydro"/>
</dbReference>
<dbReference type="InterPro" id="IPR050855">
    <property type="entry name" value="NDM-1-like"/>
</dbReference>
<dbReference type="AlphaFoldDB" id="A0A8J2XR33"/>
<accession>A0A8J2XR33</accession>
<dbReference type="PANTHER" id="PTHR42951:SF17">
    <property type="entry name" value="METALLO-BETA-LACTAMASE DOMAIN-CONTAINING PROTEIN"/>
    <property type="match status" value="1"/>
</dbReference>
<organism evidence="2 3">
    <name type="scientific">Puia dinghuensis</name>
    <dbReference type="NCBI Taxonomy" id="1792502"/>
    <lineage>
        <taxon>Bacteria</taxon>
        <taxon>Pseudomonadati</taxon>
        <taxon>Bacteroidota</taxon>
        <taxon>Chitinophagia</taxon>
        <taxon>Chitinophagales</taxon>
        <taxon>Chitinophagaceae</taxon>
        <taxon>Puia</taxon>
    </lineage>
</organism>
<protein>
    <submittedName>
        <fullName evidence="2">MBL fold metallo-hydrolase</fullName>
    </submittedName>
</protein>
<dbReference type="Pfam" id="PF00753">
    <property type="entry name" value="Lactamase_B"/>
    <property type="match status" value="1"/>
</dbReference>
<dbReference type="SMART" id="SM00849">
    <property type="entry name" value="Lactamase_B"/>
    <property type="match status" value="1"/>
</dbReference>
<comment type="caution">
    <text evidence="2">The sequence shown here is derived from an EMBL/GenBank/DDBJ whole genome shotgun (WGS) entry which is preliminary data.</text>
</comment>
<sequence length="252" mass="26882">MKKITPHLYQLNLGFVNAFLIEDIVPGPDAADSLAPGFTLVDTGMPGHLPKIFAQLKKAGKDPRDIRRIIVTHAHTDHTGSAAAISKALDIPVWAHADTARLVEQGRPGEASLQVSPGFLNRLIYQLFIRRGGAIDAFNITRRLIDGEILPIGGPGGVKVIYTPGHGAGHLALLLQADRVLIAADICANAFSLDWSTVYEDRELGRQSILKAAAFAFDKAVFGHGRPLTSDASARLSAKFASSASAARSPSH</sequence>
<name>A0A8J2XR33_9BACT</name>
<keyword evidence="3" id="KW-1185">Reference proteome</keyword>
<dbReference type="PANTHER" id="PTHR42951">
    <property type="entry name" value="METALLO-BETA-LACTAMASE DOMAIN-CONTAINING"/>
    <property type="match status" value="1"/>
</dbReference>
<reference evidence="2" key="1">
    <citation type="journal article" date="2014" name="Int. J. Syst. Evol. Microbiol.">
        <title>Complete genome sequence of Corynebacterium casei LMG S-19264T (=DSM 44701T), isolated from a smear-ripened cheese.</title>
        <authorList>
            <consortium name="US DOE Joint Genome Institute (JGI-PGF)"/>
            <person name="Walter F."/>
            <person name="Albersmeier A."/>
            <person name="Kalinowski J."/>
            <person name="Ruckert C."/>
        </authorList>
    </citation>
    <scope>NUCLEOTIDE SEQUENCE</scope>
    <source>
        <strain evidence="2">CGMCC 1.15448</strain>
    </source>
</reference>